<accession>A0A4Y2AUL8</accession>
<evidence type="ECO:0000313" key="5">
    <source>
        <dbReference type="EMBL" id="GBL83752.1"/>
    </source>
</evidence>
<evidence type="ECO:0000256" key="1">
    <source>
        <dbReference type="ARBA" id="ARBA00022771"/>
    </source>
</evidence>
<dbReference type="AlphaFoldDB" id="A0A4Y2AUL8"/>
<dbReference type="InterPro" id="IPR013083">
    <property type="entry name" value="Znf_RING/FYVE/PHD"/>
</dbReference>
<keyword evidence="2" id="KW-0862">Zinc</keyword>
<dbReference type="Pfam" id="PF13639">
    <property type="entry name" value="zf-RING_2"/>
    <property type="match status" value="1"/>
</dbReference>
<dbReference type="EMBL" id="BGPR01233403">
    <property type="protein sequence ID" value="GBL83867.1"/>
    <property type="molecule type" value="Genomic_DNA"/>
</dbReference>
<sequence length="177" mass="20954">MYQKEFAIEFFEVVLLSYEKFVSFIFGDDTLSCETIEEAIPPRSVCVLCSDEIFPENEFKTPCDHVFHNFCVKRIFEESKTVKCPICERPLTERDVAGLKSLCVRCQTAVTWFFHCDNCREKLNILYQQIKKHILYEESWKILEFSIQNTNPPFGYLDITKCVKIFKLSHHSPIRRF</sequence>
<feature type="domain" description="RING-type" evidence="4">
    <location>
        <begin position="46"/>
        <end position="88"/>
    </location>
</feature>
<keyword evidence="1 3" id="KW-0863">Zinc-finger</keyword>
<evidence type="ECO:0000313" key="7">
    <source>
        <dbReference type="Proteomes" id="UP000499080"/>
    </source>
</evidence>
<evidence type="ECO:0000313" key="6">
    <source>
        <dbReference type="EMBL" id="GBL83867.1"/>
    </source>
</evidence>
<dbReference type="EMBL" id="BGPR01233367">
    <property type="protein sequence ID" value="GBL83752.1"/>
    <property type="molecule type" value="Genomic_DNA"/>
</dbReference>
<evidence type="ECO:0000259" key="4">
    <source>
        <dbReference type="PROSITE" id="PS50089"/>
    </source>
</evidence>
<evidence type="ECO:0000256" key="2">
    <source>
        <dbReference type="ARBA" id="ARBA00022833"/>
    </source>
</evidence>
<name>A0A4Y2AUL8_ARAVE</name>
<dbReference type="Proteomes" id="UP000499080">
    <property type="component" value="Unassembled WGS sequence"/>
</dbReference>
<keyword evidence="1 3" id="KW-0479">Metal-binding</keyword>
<dbReference type="SUPFAM" id="SSF57850">
    <property type="entry name" value="RING/U-box"/>
    <property type="match status" value="1"/>
</dbReference>
<proteinExistence type="predicted"/>
<comment type="caution">
    <text evidence="5">The sequence shown here is derived from an EMBL/GenBank/DDBJ whole genome shotgun (WGS) entry which is preliminary data.</text>
</comment>
<dbReference type="SUPFAM" id="SSF161187">
    <property type="entry name" value="YfgJ-like"/>
    <property type="match status" value="1"/>
</dbReference>
<dbReference type="InterPro" id="IPR001841">
    <property type="entry name" value="Znf_RING"/>
</dbReference>
<dbReference type="PROSITE" id="PS50089">
    <property type="entry name" value="ZF_RING_2"/>
    <property type="match status" value="1"/>
</dbReference>
<evidence type="ECO:0000256" key="3">
    <source>
        <dbReference type="PROSITE-ProRule" id="PRU00175"/>
    </source>
</evidence>
<gene>
    <name evidence="6" type="ORF">AVEN_175953_1</name>
    <name evidence="5" type="ORF">AVEN_22316_1</name>
</gene>
<reference evidence="5 7" key="1">
    <citation type="journal article" date="2019" name="Sci. Rep.">
        <title>Orb-weaving spider Araneus ventricosus genome elucidates the spidroin gene catalogue.</title>
        <authorList>
            <person name="Kono N."/>
            <person name="Nakamura H."/>
            <person name="Ohtoshi R."/>
            <person name="Moran D.A.P."/>
            <person name="Shinohara A."/>
            <person name="Yoshida Y."/>
            <person name="Fujiwara M."/>
            <person name="Mori M."/>
            <person name="Tomita M."/>
            <person name="Arakawa K."/>
        </authorList>
    </citation>
    <scope>NUCLEOTIDE SEQUENCE [LARGE SCALE GENOMIC DNA]</scope>
</reference>
<dbReference type="GO" id="GO:0008270">
    <property type="term" value="F:zinc ion binding"/>
    <property type="evidence" value="ECO:0007669"/>
    <property type="project" value="UniProtKB-KW"/>
</dbReference>
<organism evidence="5 7">
    <name type="scientific">Araneus ventricosus</name>
    <name type="common">Orbweaver spider</name>
    <name type="synonym">Epeira ventricosa</name>
    <dbReference type="NCBI Taxonomy" id="182803"/>
    <lineage>
        <taxon>Eukaryota</taxon>
        <taxon>Metazoa</taxon>
        <taxon>Ecdysozoa</taxon>
        <taxon>Arthropoda</taxon>
        <taxon>Chelicerata</taxon>
        <taxon>Arachnida</taxon>
        <taxon>Araneae</taxon>
        <taxon>Araneomorphae</taxon>
        <taxon>Entelegynae</taxon>
        <taxon>Araneoidea</taxon>
        <taxon>Araneidae</taxon>
        <taxon>Araneus</taxon>
    </lineage>
</organism>
<keyword evidence="7" id="KW-1185">Reference proteome</keyword>
<dbReference type="Gene3D" id="3.30.40.10">
    <property type="entry name" value="Zinc/RING finger domain, C3HC4 (zinc finger)"/>
    <property type="match status" value="1"/>
</dbReference>
<dbReference type="OrthoDB" id="21204at2759"/>
<protein>
    <recommendedName>
        <fullName evidence="4">RING-type domain-containing protein</fullName>
    </recommendedName>
</protein>